<feature type="transmembrane region" description="Helical" evidence="2">
    <location>
        <begin position="72"/>
        <end position="97"/>
    </location>
</feature>
<evidence type="ECO:0000313" key="4">
    <source>
        <dbReference type="Proteomes" id="UP001061282"/>
    </source>
</evidence>
<reference evidence="3" key="1">
    <citation type="submission" date="2022-05" db="EMBL/GenBank/DDBJ databases">
        <title>Description of a novel species of Leclercia; Leclercia tamurae and the Proposal for a Novel Genus Silvania gen. nov. Containing Two Novel Species Silvania hatchlandensis sp. nov. and Silvania confinis sp. nov. Isolated from the Rhizosphere of Oak.</title>
        <authorList>
            <person name="Maddock D.W."/>
            <person name="Brady C.L."/>
            <person name="Denman S."/>
            <person name="Arnold D."/>
        </authorList>
    </citation>
    <scope>NUCLEOTIDE SEQUENCE</scope>
    <source>
        <strain evidence="3">H4N4</strain>
    </source>
</reference>
<proteinExistence type="predicted"/>
<keyword evidence="2" id="KW-0472">Membrane</keyword>
<dbReference type="EMBL" id="JAMGZJ010000078">
    <property type="protein sequence ID" value="MCU6671444.1"/>
    <property type="molecule type" value="Genomic_DNA"/>
</dbReference>
<keyword evidence="2" id="KW-1133">Transmembrane helix</keyword>
<gene>
    <name evidence="3" type="ORF">M8013_22240</name>
</gene>
<protein>
    <submittedName>
        <fullName evidence="3">Uncharacterized protein</fullName>
    </submittedName>
</protein>
<organism evidence="3 4">
    <name type="scientific">Silvania confinis</name>
    <dbReference type="NCBI Taxonomy" id="2926470"/>
    <lineage>
        <taxon>Bacteria</taxon>
        <taxon>Pseudomonadati</taxon>
        <taxon>Pseudomonadota</taxon>
        <taxon>Gammaproteobacteria</taxon>
        <taxon>Enterobacterales</taxon>
        <taxon>Enterobacteriaceae</taxon>
        <taxon>Silvania</taxon>
    </lineage>
</organism>
<dbReference type="Proteomes" id="UP001061282">
    <property type="component" value="Unassembled WGS sequence"/>
</dbReference>
<comment type="caution">
    <text evidence="3">The sequence shown here is derived from an EMBL/GenBank/DDBJ whole genome shotgun (WGS) entry which is preliminary data.</text>
</comment>
<dbReference type="AlphaFoldDB" id="A0A9J6QKR4"/>
<dbReference type="RefSeq" id="WP_271269920.1">
    <property type="nucleotide sequence ID" value="NZ_JAMGZJ010000078.1"/>
</dbReference>
<evidence type="ECO:0000313" key="3">
    <source>
        <dbReference type="EMBL" id="MCU6671444.1"/>
    </source>
</evidence>
<feature type="region of interest" description="Disordered" evidence="1">
    <location>
        <begin position="234"/>
        <end position="261"/>
    </location>
</feature>
<keyword evidence="2" id="KW-0812">Transmembrane</keyword>
<accession>A0A9J6QKR4</accession>
<evidence type="ECO:0000256" key="1">
    <source>
        <dbReference type="SAM" id="MobiDB-lite"/>
    </source>
</evidence>
<feature type="transmembrane region" description="Helical" evidence="2">
    <location>
        <begin position="341"/>
        <end position="363"/>
    </location>
</feature>
<feature type="transmembrane region" description="Helical" evidence="2">
    <location>
        <begin position="117"/>
        <end position="140"/>
    </location>
</feature>
<evidence type="ECO:0000256" key="2">
    <source>
        <dbReference type="SAM" id="Phobius"/>
    </source>
</evidence>
<feature type="transmembrane region" description="Helical" evidence="2">
    <location>
        <begin position="161"/>
        <end position="186"/>
    </location>
</feature>
<keyword evidence="4" id="KW-1185">Reference proteome</keyword>
<feature type="compositionally biased region" description="Polar residues" evidence="1">
    <location>
        <begin position="234"/>
        <end position="256"/>
    </location>
</feature>
<sequence length="369" mass="38422">MADNSHHANNKHVITMRLFYGLTSWKLQACRFWIILIGTFDMTSEYTPVPRSSVGSGNIEQYVSLPTTNSSAVSWGAIFAGAAGAASLAMLLLMLGVGLGLSSVSPYGNHGVDAGTIGIATIAWLMFTQIAASGMGGYLAGRLRSKWVDTHTDEVYFRDTAHGFLAWAVAALVSAMLLTSAIGSIIGGGAKAIGSVAGGASALSMTGMASASKGESDGSMGYFVNSLFRATTNPAQGSNPAATDMQSTGAMTSAQPQAKPVTPAQSAEVASIFLNSINTGALPADDLKYVASLVAQNTGMNQQEAEKRVQDIYTKAQAKVQEVKAQAKEAADKARKTSSYLALWTFVSLLSGAFIASLCATFGGRQRDL</sequence>
<name>A0A9J6QKR4_9ENTR</name>